<dbReference type="InterPro" id="IPR036390">
    <property type="entry name" value="WH_DNA-bd_sf"/>
</dbReference>
<dbReference type="Gene3D" id="3.40.190.10">
    <property type="entry name" value="Periplasmic binding protein-like II"/>
    <property type="match status" value="2"/>
</dbReference>
<comment type="similarity">
    <text evidence="1">Belongs to the LysR transcriptional regulatory family.</text>
</comment>
<gene>
    <name evidence="6" type="ORF">EB235_31580</name>
</gene>
<evidence type="ECO:0000256" key="3">
    <source>
        <dbReference type="ARBA" id="ARBA00023125"/>
    </source>
</evidence>
<dbReference type="PRINTS" id="PR00039">
    <property type="entry name" value="HTHLYSR"/>
</dbReference>
<dbReference type="EMBL" id="CP033367">
    <property type="protein sequence ID" value="QKD05467.1"/>
    <property type="molecule type" value="Genomic_DNA"/>
</dbReference>
<dbReference type="Gene3D" id="1.10.10.10">
    <property type="entry name" value="Winged helix-like DNA-binding domain superfamily/Winged helix DNA-binding domain"/>
    <property type="match status" value="1"/>
</dbReference>
<dbReference type="SUPFAM" id="SSF53850">
    <property type="entry name" value="Periplasmic binding protein-like II"/>
    <property type="match status" value="1"/>
</dbReference>
<dbReference type="PANTHER" id="PTHR30579">
    <property type="entry name" value="TRANSCRIPTIONAL REGULATOR"/>
    <property type="match status" value="1"/>
</dbReference>
<dbReference type="PROSITE" id="PS50931">
    <property type="entry name" value="HTH_LYSR"/>
    <property type="match status" value="1"/>
</dbReference>
<sequence length="285" mass="30399">MQGPLDLRLLATFVRAAHSGTLSATAVQVGRTQSAVTMQIQRLEEALGQSLFHRSGSGVRLTGSGERFLAYAERILKIHDEAISALSDKGLHGSILFGSPEDYLSAFFPALLKSFGTMYPDVEIKVVSAPTVELRMLLNAHQIDLALVSAPKANHTQDIVRTESLVWVGSKPSLELYDFGDTVPLALSASNAVDHKAACEAMAGARLRYKISYASNSLAGLIAVARSGLAISVMTKEAVPPDLHILNAPLPQLPHLGILIAFADSERSPAVEAFAGHIRSVLPSL</sequence>
<dbReference type="InterPro" id="IPR005119">
    <property type="entry name" value="LysR_subst-bd"/>
</dbReference>
<dbReference type="GO" id="GO:0003677">
    <property type="term" value="F:DNA binding"/>
    <property type="evidence" value="ECO:0007669"/>
    <property type="project" value="UniProtKB-KW"/>
</dbReference>
<keyword evidence="3" id="KW-0238">DNA-binding</keyword>
<dbReference type="SUPFAM" id="SSF46785">
    <property type="entry name" value="Winged helix' DNA-binding domain"/>
    <property type="match status" value="1"/>
</dbReference>
<name>A0A6M7WTR5_RHILI</name>
<dbReference type="RefSeq" id="WP_027033578.1">
    <property type="nucleotide sequence ID" value="NZ_CP033367.1"/>
</dbReference>
<dbReference type="PANTHER" id="PTHR30579:SF7">
    <property type="entry name" value="HTH-TYPE TRANSCRIPTIONAL REGULATOR LRHA-RELATED"/>
    <property type="match status" value="1"/>
</dbReference>
<dbReference type="Proteomes" id="UP000503017">
    <property type="component" value="Chromosome"/>
</dbReference>
<dbReference type="Pfam" id="PF03466">
    <property type="entry name" value="LysR_substrate"/>
    <property type="match status" value="1"/>
</dbReference>
<evidence type="ECO:0000256" key="4">
    <source>
        <dbReference type="ARBA" id="ARBA00023163"/>
    </source>
</evidence>
<feature type="domain" description="HTH lysR-type" evidence="5">
    <location>
        <begin position="5"/>
        <end position="62"/>
    </location>
</feature>
<reference evidence="6 7" key="1">
    <citation type="submission" date="2018-10" db="EMBL/GenBank/DDBJ databases">
        <authorList>
            <person name="Perry B.J."/>
            <person name="Sullivan J.T."/>
            <person name="Murphy R.J.T."/>
            <person name="Ramsay J.P."/>
            <person name="Ronson C.W."/>
        </authorList>
    </citation>
    <scope>NUCLEOTIDE SEQUENCE [LARGE SCALE GENOMIC DNA]</scope>
    <source>
        <strain evidence="6 7">R88b</strain>
    </source>
</reference>
<dbReference type="GO" id="GO:0003700">
    <property type="term" value="F:DNA-binding transcription factor activity"/>
    <property type="evidence" value="ECO:0007669"/>
    <property type="project" value="InterPro"/>
</dbReference>
<evidence type="ECO:0000313" key="6">
    <source>
        <dbReference type="EMBL" id="QKD05467.1"/>
    </source>
</evidence>
<evidence type="ECO:0000313" key="7">
    <source>
        <dbReference type="Proteomes" id="UP000503017"/>
    </source>
</evidence>
<organism evidence="6 7">
    <name type="scientific">Mesorhizobium loti R88b</name>
    <dbReference type="NCBI Taxonomy" id="935548"/>
    <lineage>
        <taxon>Bacteria</taxon>
        <taxon>Pseudomonadati</taxon>
        <taxon>Pseudomonadota</taxon>
        <taxon>Alphaproteobacteria</taxon>
        <taxon>Hyphomicrobiales</taxon>
        <taxon>Phyllobacteriaceae</taxon>
        <taxon>Mesorhizobium</taxon>
    </lineage>
</organism>
<dbReference type="InterPro" id="IPR050176">
    <property type="entry name" value="LTTR"/>
</dbReference>
<dbReference type="AlphaFoldDB" id="A0A6M7WTR5"/>
<protein>
    <submittedName>
        <fullName evidence="6">LysR family transcriptional regulator</fullName>
    </submittedName>
</protein>
<evidence type="ECO:0000256" key="1">
    <source>
        <dbReference type="ARBA" id="ARBA00009437"/>
    </source>
</evidence>
<evidence type="ECO:0000259" key="5">
    <source>
        <dbReference type="PROSITE" id="PS50931"/>
    </source>
</evidence>
<dbReference type="InterPro" id="IPR000847">
    <property type="entry name" value="LysR_HTH_N"/>
</dbReference>
<keyword evidence="2" id="KW-0805">Transcription regulation</keyword>
<accession>A0A6M7WTR5</accession>
<proteinExistence type="inferred from homology"/>
<evidence type="ECO:0000256" key="2">
    <source>
        <dbReference type="ARBA" id="ARBA00023015"/>
    </source>
</evidence>
<dbReference type="Pfam" id="PF00126">
    <property type="entry name" value="HTH_1"/>
    <property type="match status" value="1"/>
</dbReference>
<dbReference type="InterPro" id="IPR036388">
    <property type="entry name" value="WH-like_DNA-bd_sf"/>
</dbReference>
<keyword evidence="4" id="KW-0804">Transcription</keyword>